<feature type="compositionally biased region" description="Basic and acidic residues" evidence="2">
    <location>
        <begin position="447"/>
        <end position="458"/>
    </location>
</feature>
<dbReference type="PROSITE" id="PS50276">
    <property type="entry name" value="PANCREATIC_HORMONE_2"/>
    <property type="match status" value="1"/>
</dbReference>
<name>D1CGI2_THET1</name>
<dbReference type="GO" id="GO:0051607">
    <property type="term" value="P:defense response to virus"/>
    <property type="evidence" value="ECO:0007669"/>
    <property type="project" value="UniProtKB-KW"/>
</dbReference>
<organism evidence="4 5">
    <name type="scientific">Thermobaculum terrenum (strain ATCC BAA-798 / CCMEE 7001 / YNP1)</name>
    <dbReference type="NCBI Taxonomy" id="525904"/>
    <lineage>
        <taxon>Bacteria</taxon>
        <taxon>Bacillati</taxon>
        <taxon>Chloroflexota</taxon>
        <taxon>Chloroflexia</taxon>
        <taxon>Candidatus Thermobaculales</taxon>
        <taxon>Candidatus Thermobaculaceae</taxon>
        <taxon>Thermobaculum</taxon>
    </lineage>
</organism>
<dbReference type="RefSeq" id="WP_012875884.1">
    <property type="nucleotide sequence ID" value="NC_013526.1"/>
</dbReference>
<evidence type="ECO:0000256" key="1">
    <source>
        <dbReference type="ARBA" id="ARBA00023118"/>
    </source>
</evidence>
<dbReference type="KEGG" id="ttr:Tter_1947"/>
<dbReference type="eggNOG" id="COG1604">
    <property type="taxonomic scope" value="Bacteria"/>
</dbReference>
<accession>D1CGI2</accession>
<feature type="domain" description="CRISPR type III-associated protein" evidence="3">
    <location>
        <begin position="154"/>
        <end position="353"/>
    </location>
</feature>
<dbReference type="NCBIfam" id="TIGR01898">
    <property type="entry name" value="cas_TM1791_cmr6"/>
    <property type="match status" value="1"/>
</dbReference>
<dbReference type="HOGENOM" id="CLU_577369_0_0_0"/>
<feature type="region of interest" description="Disordered" evidence="2">
    <location>
        <begin position="355"/>
        <end position="392"/>
    </location>
</feature>
<dbReference type="PANTHER" id="PTHR39965:SF1">
    <property type="entry name" value="CRISPR SYSTEM CMR SUBUNIT CMR6"/>
    <property type="match status" value="1"/>
</dbReference>
<dbReference type="AlphaFoldDB" id="D1CGI2"/>
<dbReference type="EMBL" id="CP001826">
    <property type="protein sequence ID" value="ACZ42853.1"/>
    <property type="molecule type" value="Genomic_DNA"/>
</dbReference>
<proteinExistence type="predicted"/>
<feature type="compositionally biased region" description="Polar residues" evidence="2">
    <location>
        <begin position="11"/>
        <end position="27"/>
    </location>
</feature>
<dbReference type="InterPro" id="IPR010172">
    <property type="entry name" value="CRISPR-assoc_prot_TM1791"/>
</dbReference>
<keyword evidence="1" id="KW-0051">Antiviral defense</keyword>
<feature type="region of interest" description="Disordered" evidence="2">
    <location>
        <begin position="432"/>
        <end position="458"/>
    </location>
</feature>
<reference evidence="5" key="1">
    <citation type="journal article" date="2010" name="Stand. Genomic Sci.">
        <title>Complete genome sequence of 'Thermobaculum terrenum' type strain (YNP1).</title>
        <authorList>
            <person name="Kiss H."/>
            <person name="Cleland D."/>
            <person name="Lapidus A."/>
            <person name="Lucas S."/>
            <person name="Glavina Del Rio T."/>
            <person name="Nolan M."/>
            <person name="Tice H."/>
            <person name="Han C."/>
            <person name="Goodwin L."/>
            <person name="Pitluck S."/>
            <person name="Liolios K."/>
            <person name="Ivanova N."/>
            <person name="Mavromatis K."/>
            <person name="Ovchinnikova G."/>
            <person name="Pati A."/>
            <person name="Chen A."/>
            <person name="Palaniappan K."/>
            <person name="Land M."/>
            <person name="Hauser L."/>
            <person name="Chang Y."/>
            <person name="Jeffries C."/>
            <person name="Lu M."/>
            <person name="Brettin T."/>
            <person name="Detter J."/>
            <person name="Goker M."/>
            <person name="Tindall B."/>
            <person name="Beck B."/>
            <person name="McDermott T."/>
            <person name="Woyke T."/>
            <person name="Bristow J."/>
            <person name="Eisen J."/>
            <person name="Markowitz V."/>
            <person name="Hugenholtz P."/>
            <person name="Kyrpides N."/>
            <person name="Klenk H."/>
            <person name="Cheng J."/>
        </authorList>
    </citation>
    <scope>NUCLEOTIDE SEQUENCE [LARGE SCALE GENOMIC DNA]</scope>
    <source>
        <strain evidence="5">ATCC BAA-798 / YNP1</strain>
    </source>
</reference>
<sequence length="473" mass="53172">MSKSRDRRQQNRPQGTPKGSTGSASKPQEQHQRNIIYGNHLPLYKSVQDVFIKVAPFKNRVGNPSLLYDKFIDVWHWSSNDPLNGIVKEVKTGRNGSNQESVIKLFLQKFLPLHQWARELKNDLEDYLQRRRELVRKLGGRTIRLRTEWRFMSGTGAHHPLESGFVWHHTLGVPYLPASGVKGVIRASITPLRPGEDASPEEIRSYFEKVMKVEELFGYESIEKEDALLNKLSDDERQRYNRSPREGSLIVFDAIPTALPKLELDILNVHYPDYYGQHEPPADWQSPNPVYFLTVGPDCEFEFALAPIARNSDGRTDKEKGERLLEEGEEILMEALNSLGAGAKTSIGYGRFRRSTQEGAQETASAATTAVASAPEGTPSPTTTTTAAPSGQDLRFEELQRQIGALRSGDIGKADAAVNSIANADLSPAQRRELARQLDAKLFPPGSDKKRQERQDKGWYKKLQNLIEKGEAE</sequence>
<evidence type="ECO:0000313" key="4">
    <source>
        <dbReference type="EMBL" id="ACZ42853.1"/>
    </source>
</evidence>
<dbReference type="Proteomes" id="UP000000323">
    <property type="component" value="Chromosome 2"/>
</dbReference>
<feature type="compositionally biased region" description="Low complexity" evidence="2">
    <location>
        <begin position="357"/>
        <end position="391"/>
    </location>
</feature>
<feature type="region of interest" description="Disordered" evidence="2">
    <location>
        <begin position="1"/>
        <end position="30"/>
    </location>
</feature>
<keyword evidence="5" id="KW-1185">Reference proteome</keyword>
<dbReference type="OrthoDB" id="9813956at2"/>
<dbReference type="STRING" id="525904.Tter_1947"/>
<evidence type="ECO:0000313" key="5">
    <source>
        <dbReference type="Proteomes" id="UP000000323"/>
    </source>
</evidence>
<gene>
    <name evidence="4" type="ordered locus">Tter_1947</name>
</gene>
<protein>
    <submittedName>
        <fullName evidence="4">CRISPR-associated RAMP protein, Cmr6 family</fullName>
    </submittedName>
</protein>
<evidence type="ECO:0000259" key="3">
    <source>
        <dbReference type="Pfam" id="PF03787"/>
    </source>
</evidence>
<dbReference type="PANTHER" id="PTHR39965">
    <property type="entry name" value="CRISPR SYSTEM CMR SUBUNIT CMR6"/>
    <property type="match status" value="1"/>
</dbReference>
<evidence type="ECO:0000256" key="2">
    <source>
        <dbReference type="SAM" id="MobiDB-lite"/>
    </source>
</evidence>
<dbReference type="InterPro" id="IPR005537">
    <property type="entry name" value="RAMP_III_fam"/>
</dbReference>
<dbReference type="Pfam" id="PF03787">
    <property type="entry name" value="RAMPs"/>
    <property type="match status" value="1"/>
</dbReference>